<dbReference type="Pfam" id="PF00177">
    <property type="entry name" value="Ribosomal_S7"/>
    <property type="match status" value="1"/>
</dbReference>
<dbReference type="STRING" id="1802500.A2801_00705"/>
<dbReference type="InterPro" id="IPR023798">
    <property type="entry name" value="Ribosomal_uS7_dom"/>
</dbReference>
<comment type="similarity">
    <text evidence="1 6">Belongs to the universal ribosomal protein uS7 family.</text>
</comment>
<dbReference type="SUPFAM" id="SSF47973">
    <property type="entry name" value="Ribosomal protein S7"/>
    <property type="match status" value="1"/>
</dbReference>
<comment type="subunit">
    <text evidence="6">Part of the 30S ribosomal subunit. Contacts proteins S9 and S11.</text>
</comment>
<feature type="domain" description="Small ribosomal subunit protein uS7" evidence="7">
    <location>
        <begin position="2"/>
        <end position="152"/>
    </location>
</feature>
<dbReference type="InterPro" id="IPR000235">
    <property type="entry name" value="Ribosomal_uS7"/>
</dbReference>
<protein>
    <recommendedName>
        <fullName evidence="6">Small ribosomal subunit protein uS7</fullName>
    </recommendedName>
</protein>
<keyword evidence="3 6" id="KW-0694">RNA-binding</keyword>
<accession>A0A1F7YQ65</accession>
<dbReference type="InterPro" id="IPR005717">
    <property type="entry name" value="Ribosomal_uS7_bac/org-type"/>
</dbReference>
<dbReference type="NCBIfam" id="TIGR01029">
    <property type="entry name" value="rpsG_bact"/>
    <property type="match status" value="1"/>
</dbReference>
<dbReference type="FunFam" id="1.10.455.10:FF:000001">
    <property type="entry name" value="30S ribosomal protein S7"/>
    <property type="match status" value="1"/>
</dbReference>
<dbReference type="GO" id="GO:0000049">
    <property type="term" value="F:tRNA binding"/>
    <property type="evidence" value="ECO:0007669"/>
    <property type="project" value="UniProtKB-UniRule"/>
</dbReference>
<dbReference type="PIRSF" id="PIRSF002122">
    <property type="entry name" value="RPS7p_RPS7a_RPS5e_RPS7o"/>
    <property type="match status" value="1"/>
</dbReference>
<dbReference type="Gene3D" id="1.10.455.10">
    <property type="entry name" value="Ribosomal protein S7 domain"/>
    <property type="match status" value="1"/>
</dbReference>
<evidence type="ECO:0000259" key="7">
    <source>
        <dbReference type="Pfam" id="PF00177"/>
    </source>
</evidence>
<comment type="caution">
    <text evidence="8">The sequence shown here is derived from an EMBL/GenBank/DDBJ whole genome shotgun (WGS) entry which is preliminary data.</text>
</comment>
<dbReference type="EMBL" id="MGGM01000026">
    <property type="protein sequence ID" value="OGM28655.1"/>
    <property type="molecule type" value="Genomic_DNA"/>
</dbReference>
<gene>
    <name evidence="6" type="primary">rpsG</name>
    <name evidence="8" type="ORF">A2801_00705</name>
</gene>
<keyword evidence="5 6" id="KW-0687">Ribonucleoprotein</keyword>
<comment type="function">
    <text evidence="6">One of the primary rRNA binding proteins, it binds directly to 16S rRNA where it nucleates assembly of the head domain of the 30S subunit. Is located at the subunit interface close to the decoding center, probably blocks exit of the E-site tRNA.</text>
</comment>
<evidence type="ECO:0000256" key="3">
    <source>
        <dbReference type="ARBA" id="ARBA00022884"/>
    </source>
</evidence>
<dbReference type="HAMAP" id="MF_00480_B">
    <property type="entry name" value="Ribosomal_uS7_B"/>
    <property type="match status" value="1"/>
</dbReference>
<dbReference type="GO" id="GO:0015935">
    <property type="term" value="C:small ribosomal subunit"/>
    <property type="evidence" value="ECO:0007669"/>
    <property type="project" value="InterPro"/>
</dbReference>
<evidence type="ECO:0000313" key="9">
    <source>
        <dbReference type="Proteomes" id="UP000177263"/>
    </source>
</evidence>
<dbReference type="AlphaFoldDB" id="A0A1F7YQ65"/>
<dbReference type="CDD" id="cd14869">
    <property type="entry name" value="uS7_Bacteria"/>
    <property type="match status" value="1"/>
</dbReference>
<evidence type="ECO:0000313" key="8">
    <source>
        <dbReference type="EMBL" id="OGM28655.1"/>
    </source>
</evidence>
<dbReference type="PANTHER" id="PTHR11205">
    <property type="entry name" value="RIBOSOMAL PROTEIN S7"/>
    <property type="match status" value="1"/>
</dbReference>
<evidence type="ECO:0000256" key="6">
    <source>
        <dbReference type="HAMAP-Rule" id="MF_00480"/>
    </source>
</evidence>
<proteinExistence type="inferred from homology"/>
<reference evidence="8 9" key="1">
    <citation type="journal article" date="2016" name="Nat. Commun.">
        <title>Thousands of microbial genomes shed light on interconnected biogeochemical processes in an aquifer system.</title>
        <authorList>
            <person name="Anantharaman K."/>
            <person name="Brown C.T."/>
            <person name="Hug L.A."/>
            <person name="Sharon I."/>
            <person name="Castelle C.J."/>
            <person name="Probst A.J."/>
            <person name="Thomas B.C."/>
            <person name="Singh A."/>
            <person name="Wilkins M.J."/>
            <person name="Karaoz U."/>
            <person name="Brodie E.L."/>
            <person name="Williams K.H."/>
            <person name="Hubbard S.S."/>
            <person name="Banfield J.F."/>
        </authorList>
    </citation>
    <scope>NUCLEOTIDE SEQUENCE [LARGE SCALE GENOMIC DNA]</scope>
</reference>
<evidence type="ECO:0000256" key="4">
    <source>
        <dbReference type="ARBA" id="ARBA00022980"/>
    </source>
</evidence>
<keyword evidence="2 6" id="KW-0699">rRNA-binding</keyword>
<dbReference type="GO" id="GO:0019843">
    <property type="term" value="F:rRNA binding"/>
    <property type="evidence" value="ECO:0007669"/>
    <property type="project" value="UniProtKB-UniRule"/>
</dbReference>
<keyword evidence="4 6" id="KW-0689">Ribosomal protein</keyword>
<evidence type="ECO:0000256" key="2">
    <source>
        <dbReference type="ARBA" id="ARBA00022730"/>
    </source>
</evidence>
<sequence length="159" mass="18168">MPRRGPAKRIKIQPDPIYGNLMITKLVNGAMKDGKKSASEKQVYQAFEMIKEELKEEPDKVFEKALANIRPTMEVRPRRIGGAAYQVPIPVRGSRQDSLAIRWLIESARARSNAQYHTFAKKLSAEIIEAMKEEGGAVKKKQEMERVAEANRAFSHFRW</sequence>
<dbReference type="Proteomes" id="UP000177263">
    <property type="component" value="Unassembled WGS sequence"/>
</dbReference>
<evidence type="ECO:0000256" key="5">
    <source>
        <dbReference type="ARBA" id="ARBA00023274"/>
    </source>
</evidence>
<dbReference type="GO" id="GO:0006412">
    <property type="term" value="P:translation"/>
    <property type="evidence" value="ECO:0007669"/>
    <property type="project" value="UniProtKB-UniRule"/>
</dbReference>
<keyword evidence="6" id="KW-0820">tRNA-binding</keyword>
<dbReference type="GO" id="GO:0003735">
    <property type="term" value="F:structural constituent of ribosome"/>
    <property type="evidence" value="ECO:0007669"/>
    <property type="project" value="InterPro"/>
</dbReference>
<dbReference type="InterPro" id="IPR036823">
    <property type="entry name" value="Ribosomal_uS7_dom_sf"/>
</dbReference>
<name>A0A1F7YQ65_9BACT</name>
<evidence type="ECO:0000256" key="1">
    <source>
        <dbReference type="ARBA" id="ARBA00007151"/>
    </source>
</evidence>
<organism evidence="8 9">
    <name type="scientific">Candidatus Woesebacteria bacterium RIFCSPHIGHO2_01_FULL_41_10</name>
    <dbReference type="NCBI Taxonomy" id="1802500"/>
    <lineage>
        <taxon>Bacteria</taxon>
        <taxon>Candidatus Woeseibacteriota</taxon>
    </lineage>
</organism>